<evidence type="ECO:0000256" key="1">
    <source>
        <dbReference type="ARBA" id="ARBA00004651"/>
    </source>
</evidence>
<keyword evidence="5 6" id="KW-0472">Membrane</keyword>
<proteinExistence type="predicted"/>
<feature type="transmembrane region" description="Helical" evidence="6">
    <location>
        <begin position="458"/>
        <end position="474"/>
    </location>
</feature>
<feature type="transmembrane region" description="Helical" evidence="6">
    <location>
        <begin position="44"/>
        <end position="67"/>
    </location>
</feature>
<feature type="transmembrane region" description="Helical" evidence="6">
    <location>
        <begin position="400"/>
        <end position="422"/>
    </location>
</feature>
<feature type="transmembrane region" description="Helical" evidence="6">
    <location>
        <begin position="308"/>
        <end position="334"/>
    </location>
</feature>
<evidence type="ECO:0000256" key="2">
    <source>
        <dbReference type="ARBA" id="ARBA00022475"/>
    </source>
</evidence>
<dbReference type="RefSeq" id="WP_014389570.1">
    <property type="nucleotide sequence ID" value="NC_017025.1"/>
</dbReference>
<dbReference type="EMBL" id="HE774682">
    <property type="protein sequence ID" value="CCG54452.1"/>
    <property type="molecule type" value="Genomic_DNA"/>
</dbReference>
<comment type="subcellular location">
    <subcellularLocation>
        <location evidence="1">Cell membrane</location>
        <topology evidence="1">Multi-pass membrane protein</topology>
    </subcellularLocation>
</comment>
<organism evidence="7 8">
    <name type="scientific">Flavobacterium indicum (strain DSM 17447 / CIP 109464 / GPTSA100-9)</name>
    <dbReference type="NCBI Taxonomy" id="1094466"/>
    <lineage>
        <taxon>Bacteria</taxon>
        <taxon>Pseudomonadati</taxon>
        <taxon>Bacteroidota</taxon>
        <taxon>Flavobacteriia</taxon>
        <taxon>Flavobacteriales</taxon>
        <taxon>Flavobacteriaceae</taxon>
        <taxon>Flavobacterium</taxon>
    </lineage>
</organism>
<feature type="transmembrane region" description="Helical" evidence="6">
    <location>
        <begin position="187"/>
        <end position="208"/>
    </location>
</feature>
<evidence type="ECO:0000256" key="3">
    <source>
        <dbReference type="ARBA" id="ARBA00022692"/>
    </source>
</evidence>
<feature type="transmembrane region" description="Helical" evidence="6">
    <location>
        <begin position="115"/>
        <end position="134"/>
    </location>
</feature>
<evidence type="ECO:0000256" key="6">
    <source>
        <dbReference type="SAM" id="Phobius"/>
    </source>
</evidence>
<dbReference type="STRING" id="1094466.KQS_12740"/>
<dbReference type="InterPro" id="IPR050833">
    <property type="entry name" value="Poly_Biosynth_Transport"/>
</dbReference>
<reference evidence="7 8" key="1">
    <citation type="journal article" date="2012" name="J. Bacteriol.">
        <title>Complete Genome Sequence of Flavobacterium indicum GPSTA100-9T, Isolated from Warm Spring Water.</title>
        <authorList>
            <person name="Barbier P."/>
            <person name="Houel A."/>
            <person name="Loux V."/>
            <person name="Poulain J."/>
            <person name="Bernardet J.F."/>
            <person name="Touchon M."/>
            <person name="Duchaud E."/>
        </authorList>
    </citation>
    <scope>NUCLEOTIDE SEQUENCE [LARGE SCALE GENOMIC DNA]</scope>
    <source>
        <strain evidence="8">DSM 17447 / CIP 109464 / GPTSA100-9</strain>
    </source>
</reference>
<keyword evidence="2" id="KW-1003">Cell membrane</keyword>
<feature type="transmembrane region" description="Helical" evidence="6">
    <location>
        <begin position="79"/>
        <end position="100"/>
    </location>
</feature>
<keyword evidence="4 6" id="KW-1133">Transmembrane helix</keyword>
<dbReference type="eggNOG" id="COG2244">
    <property type="taxonomic scope" value="Bacteria"/>
</dbReference>
<dbReference type="PANTHER" id="PTHR30250:SF11">
    <property type="entry name" value="O-ANTIGEN TRANSPORTER-RELATED"/>
    <property type="match status" value="1"/>
</dbReference>
<sequence>MTAYKNLFKQTLIYGFATVLPRVISFLLVGLHTQLMPKVSYGEITILLSYMVFFNVVLSYGMETAFFRFYHKDLDKKEVISTSMVSIFWSSILFLSGALLFQKSIASFLEVDKEYVNYAIWILAFDALTIIPFSQLRAEQRPIRYATIKIANVIINMLLNVFFLAILPKLALLNPYGFWSSIYVTDYQIGYVFLANLMASLLTFLVFIPNYIKSNWFFNKVLWKQMIQYGWPILFAGLAFGINEHFDKILLGKLLPEKIAKAEVGAYAACYKIGLFMVLYRTAYTLGIEPFFFSQAGNSNAPQTYATVTKYFVILGSLILLVVVVFADVIKFFLVRQPEYWEAMKIVPLIIIANFFLGIYTSLSVWYKLIDKTIIGAYISVIGALVTLVLNYLLIPKFSYMGSAIATIAAYGSMMLISYFMGRTKYPIPFDMPKILGYLGASILLACVSFYVPILRETYIFGIVAILGFSYYIYKNEKEVILKTFKRK</sequence>
<dbReference type="Pfam" id="PF01943">
    <property type="entry name" value="Polysacc_synt"/>
    <property type="match status" value="1"/>
</dbReference>
<dbReference type="HOGENOM" id="CLU_022017_7_2_10"/>
<feature type="transmembrane region" description="Helical" evidence="6">
    <location>
        <begin position="146"/>
        <end position="167"/>
    </location>
</feature>
<dbReference type="InterPro" id="IPR002797">
    <property type="entry name" value="Polysacc_synth"/>
</dbReference>
<dbReference type="OrthoDB" id="9814608at2"/>
<dbReference type="PATRIC" id="fig|1094466.5.peg.2491"/>
<evidence type="ECO:0000313" key="8">
    <source>
        <dbReference type="Proteomes" id="UP000007599"/>
    </source>
</evidence>
<keyword evidence="8" id="KW-1185">Reference proteome</keyword>
<evidence type="ECO:0000256" key="5">
    <source>
        <dbReference type="ARBA" id="ARBA00023136"/>
    </source>
</evidence>
<feature type="transmembrane region" description="Helical" evidence="6">
    <location>
        <begin position="346"/>
        <end position="367"/>
    </location>
</feature>
<dbReference type="PANTHER" id="PTHR30250">
    <property type="entry name" value="PST FAMILY PREDICTED COLANIC ACID TRANSPORTER"/>
    <property type="match status" value="1"/>
</dbReference>
<protein>
    <submittedName>
        <fullName evidence="7">Probable polysaccharide biosynthesis protein</fullName>
    </submittedName>
</protein>
<dbReference type="AlphaFoldDB" id="H8XRL8"/>
<gene>
    <name evidence="7" type="ordered locus">KQS_12740</name>
</gene>
<feature type="transmembrane region" description="Helical" evidence="6">
    <location>
        <begin position="12"/>
        <end position="32"/>
    </location>
</feature>
<keyword evidence="3 6" id="KW-0812">Transmembrane</keyword>
<evidence type="ECO:0000256" key="4">
    <source>
        <dbReference type="ARBA" id="ARBA00022989"/>
    </source>
</evidence>
<name>H8XRL8_FLAIG</name>
<feature type="transmembrane region" description="Helical" evidence="6">
    <location>
        <begin position="434"/>
        <end position="452"/>
    </location>
</feature>
<reference evidence="8" key="2">
    <citation type="submission" date="2012-03" db="EMBL/GenBank/DDBJ databases">
        <title>Complete genome sequence of Flavobacterium indicum GPTSA100-9T, isolated from warm spring water.</title>
        <authorList>
            <person name="Barbier P."/>
            <person name="Houel A."/>
            <person name="Loux V."/>
            <person name="Poulain J."/>
            <person name="Bernardet J.-F."/>
            <person name="Touchon M."/>
            <person name="Duchaud E."/>
        </authorList>
    </citation>
    <scope>NUCLEOTIDE SEQUENCE [LARGE SCALE GENOMIC DNA]</scope>
    <source>
        <strain evidence="8">DSM 17447 / CIP 109464 / GPTSA100-9</strain>
    </source>
</reference>
<dbReference type="GO" id="GO:0005886">
    <property type="term" value="C:plasma membrane"/>
    <property type="evidence" value="ECO:0007669"/>
    <property type="project" value="UniProtKB-SubCell"/>
</dbReference>
<feature type="transmembrane region" description="Helical" evidence="6">
    <location>
        <begin position="374"/>
        <end position="394"/>
    </location>
</feature>
<evidence type="ECO:0000313" key="7">
    <source>
        <dbReference type="EMBL" id="CCG54452.1"/>
    </source>
</evidence>
<dbReference type="Proteomes" id="UP000007599">
    <property type="component" value="Chromosome I"/>
</dbReference>
<accession>H8XRL8</accession>
<dbReference type="KEGG" id="fin:KQS_12740"/>